<dbReference type="Proteomes" id="UP000391834">
    <property type="component" value="Unassembled WGS sequence"/>
</dbReference>
<protein>
    <recommendedName>
        <fullName evidence="8">Glutamate--tRNA ligase</fullName>
        <ecNumber evidence="8">6.1.1.17</ecNumber>
    </recommendedName>
    <alternativeName>
        <fullName evidence="8">Glutamyl-tRNA synthetase</fullName>
        <shortName evidence="8">GluRS</shortName>
    </alternativeName>
</protein>
<keyword evidence="6 8" id="KW-0648">Protein biosynthesis</keyword>
<comment type="similarity">
    <text evidence="1 8">Belongs to the class-I aminoacyl-tRNA synthetase family. Glutamate--tRNA ligase type 1 subfamily.</text>
</comment>
<dbReference type="InterPro" id="IPR001412">
    <property type="entry name" value="aa-tRNA-synth_I_CS"/>
</dbReference>
<evidence type="ECO:0000256" key="3">
    <source>
        <dbReference type="ARBA" id="ARBA00022598"/>
    </source>
</evidence>
<feature type="short sequence motif" description="'HIGH' region" evidence="8">
    <location>
        <begin position="23"/>
        <end position="33"/>
    </location>
</feature>
<dbReference type="GO" id="GO:0004818">
    <property type="term" value="F:glutamate-tRNA ligase activity"/>
    <property type="evidence" value="ECO:0007669"/>
    <property type="project" value="UniProtKB-UniRule"/>
</dbReference>
<dbReference type="EC" id="6.1.1.17" evidence="8"/>
<dbReference type="SUPFAM" id="SSF52374">
    <property type="entry name" value="Nucleotidylyl transferase"/>
    <property type="match status" value="1"/>
</dbReference>
<dbReference type="InterPro" id="IPR020058">
    <property type="entry name" value="Glu/Gln-tRNA-synth_Ib_cat-dom"/>
</dbReference>
<dbReference type="Gene3D" id="3.90.800.10">
    <property type="entry name" value="Glutamyl-tRNA Synthetase, Domain 3"/>
    <property type="match status" value="1"/>
</dbReference>
<dbReference type="InterPro" id="IPR045462">
    <property type="entry name" value="aa-tRNA-synth_I_cd-bd"/>
</dbReference>
<dbReference type="InterPro" id="IPR033910">
    <property type="entry name" value="GluRS_core"/>
</dbReference>
<reference evidence="11 12" key="1">
    <citation type="submission" date="2019-10" db="EMBL/GenBank/DDBJ databases">
        <title>Prolixibacter strains distinguished by the presence of nitrate reductase genes were adept at nitrate-dependent anaerobic corrosion of metallic iron and carbon steel.</title>
        <authorList>
            <person name="Iino T."/>
            <person name="Shono N."/>
            <person name="Ito K."/>
            <person name="Nakamura R."/>
            <person name="Sueoka K."/>
            <person name="Harayama S."/>
            <person name="Ohkuma M."/>
        </authorList>
    </citation>
    <scope>NUCLEOTIDE SEQUENCE [LARGE SCALE GENOMIC DNA]</scope>
    <source>
        <strain evidence="11 12">JCM 13498</strain>
    </source>
</reference>
<feature type="domain" description="Aminoacyl-tRNA synthetase class I anticodon-binding" evidence="10">
    <location>
        <begin position="373"/>
        <end position="515"/>
    </location>
</feature>
<sequence length="520" mass="59362">MKERETEKYTIMSDRKVRVRFAPSPTGPLHMGGVRTALFNYLFAKGRGGDFLLRIEDTDQNRYVPGAEEYIMESLAWCGMKLDEGPKEGGPHGPYRQSERKELYHQYAEQLVAGGNAYYAFDTPEELDAARSEAEAKGETFTYNAATRGNMKNSISLSEAEWKKLLADGVPAVVRFRMPDNESVTEDDLIRGRVTFETSLLDDKVLYKADGMPTYHLANVVDDHLMEITHVIRGEEWLSSMPLHVLLYRALGWVDTMPRFAHLPLILKPVGKGKLSKRDGDKMGFPVFPLEWKDPKSGEISRGYREDGYFPDAFINVLALLGWNPGTEQELFSMDELVEAFSLERVGKSGSRFDPEKTKWFNHQYLVAKSDEELAKLFLPLLRERGMEANPEMVARICSMVKERCNFVPEIWDQSYFFFESPSEYDAKVVKKRWKEGTPEMMTEIADFLETLETWKASEIKEPFSAFVNGKEWGFGAVMNAFRLCLVGGGFGPDLFEICEIIGKEETLRRIRNGIANIKR</sequence>
<dbReference type="Pfam" id="PF00749">
    <property type="entry name" value="tRNA-synt_1c"/>
    <property type="match status" value="1"/>
</dbReference>
<keyword evidence="2 8" id="KW-0963">Cytoplasm</keyword>
<comment type="catalytic activity">
    <reaction evidence="8">
        <text>tRNA(Glu) + L-glutamate + ATP = L-glutamyl-tRNA(Glu) + AMP + diphosphate</text>
        <dbReference type="Rhea" id="RHEA:23540"/>
        <dbReference type="Rhea" id="RHEA-COMP:9663"/>
        <dbReference type="Rhea" id="RHEA-COMP:9680"/>
        <dbReference type="ChEBI" id="CHEBI:29985"/>
        <dbReference type="ChEBI" id="CHEBI:30616"/>
        <dbReference type="ChEBI" id="CHEBI:33019"/>
        <dbReference type="ChEBI" id="CHEBI:78442"/>
        <dbReference type="ChEBI" id="CHEBI:78520"/>
        <dbReference type="ChEBI" id="CHEBI:456215"/>
        <dbReference type="EC" id="6.1.1.17"/>
    </reaction>
</comment>
<comment type="function">
    <text evidence="8">Catalyzes the attachment of glutamate to tRNA(Glu) in a two-step reaction: glutamate is first activated by ATP to form Glu-AMP and then transferred to the acceptor end of tRNA(Glu).</text>
</comment>
<dbReference type="PRINTS" id="PR00987">
    <property type="entry name" value="TRNASYNTHGLU"/>
</dbReference>
<keyword evidence="5 8" id="KW-0067">ATP-binding</keyword>
<dbReference type="InterPro" id="IPR014729">
    <property type="entry name" value="Rossmann-like_a/b/a_fold"/>
</dbReference>
<dbReference type="Gene3D" id="1.10.10.350">
    <property type="match status" value="1"/>
</dbReference>
<evidence type="ECO:0000256" key="1">
    <source>
        <dbReference type="ARBA" id="ARBA00007894"/>
    </source>
</evidence>
<keyword evidence="3 8" id="KW-0436">Ligase</keyword>
<dbReference type="InterPro" id="IPR000924">
    <property type="entry name" value="Glu/Gln-tRNA-synth"/>
</dbReference>
<evidence type="ECO:0000256" key="7">
    <source>
        <dbReference type="ARBA" id="ARBA00023146"/>
    </source>
</evidence>
<evidence type="ECO:0000259" key="10">
    <source>
        <dbReference type="Pfam" id="PF19269"/>
    </source>
</evidence>
<evidence type="ECO:0000256" key="4">
    <source>
        <dbReference type="ARBA" id="ARBA00022741"/>
    </source>
</evidence>
<evidence type="ECO:0000256" key="2">
    <source>
        <dbReference type="ARBA" id="ARBA00022490"/>
    </source>
</evidence>
<dbReference type="Gene3D" id="1.10.1160.10">
    <property type="entry name" value="Glutamyl-trna Synthetase, Domain 2"/>
    <property type="match status" value="1"/>
</dbReference>
<name>A0A5M4AYN2_9BACT</name>
<dbReference type="Pfam" id="PF19269">
    <property type="entry name" value="Anticodon_2"/>
    <property type="match status" value="1"/>
</dbReference>
<dbReference type="GO" id="GO:0008270">
    <property type="term" value="F:zinc ion binding"/>
    <property type="evidence" value="ECO:0007669"/>
    <property type="project" value="InterPro"/>
</dbReference>
<evidence type="ECO:0000313" key="12">
    <source>
        <dbReference type="Proteomes" id="UP000391834"/>
    </source>
</evidence>
<feature type="short sequence motif" description="'KMSKS' region" evidence="8">
    <location>
        <begin position="274"/>
        <end position="278"/>
    </location>
</feature>
<evidence type="ECO:0000256" key="8">
    <source>
        <dbReference type="HAMAP-Rule" id="MF_00022"/>
    </source>
</evidence>
<dbReference type="PANTHER" id="PTHR43311:SF2">
    <property type="entry name" value="GLUTAMATE--TRNA LIGASE, MITOCHONDRIAL-RELATED"/>
    <property type="match status" value="1"/>
</dbReference>
<keyword evidence="4 8" id="KW-0547">Nucleotide-binding</keyword>
<evidence type="ECO:0000256" key="6">
    <source>
        <dbReference type="ARBA" id="ARBA00022917"/>
    </source>
</evidence>
<dbReference type="InterPro" id="IPR020061">
    <property type="entry name" value="Glu_tRNA_lig_a-bdl"/>
</dbReference>
<dbReference type="CDD" id="cd00808">
    <property type="entry name" value="GluRS_core"/>
    <property type="match status" value="1"/>
</dbReference>
<dbReference type="GO" id="GO:0005524">
    <property type="term" value="F:ATP binding"/>
    <property type="evidence" value="ECO:0007669"/>
    <property type="project" value="UniProtKB-UniRule"/>
</dbReference>
<comment type="subcellular location">
    <subcellularLocation>
        <location evidence="8">Cytoplasm</location>
    </subcellularLocation>
</comment>
<feature type="domain" description="Glutamyl/glutaminyl-tRNA synthetase class Ib catalytic" evidence="9">
    <location>
        <begin position="16"/>
        <end position="360"/>
    </location>
</feature>
<dbReference type="PROSITE" id="PS00178">
    <property type="entry name" value="AA_TRNA_LIGASE_I"/>
    <property type="match status" value="1"/>
</dbReference>
<dbReference type="GO" id="GO:0006424">
    <property type="term" value="P:glutamyl-tRNA aminoacylation"/>
    <property type="evidence" value="ECO:0007669"/>
    <property type="project" value="UniProtKB-UniRule"/>
</dbReference>
<dbReference type="InterPro" id="IPR008925">
    <property type="entry name" value="aa_tRNA-synth_I_cd-bd_sf"/>
</dbReference>
<dbReference type="SUPFAM" id="SSF48163">
    <property type="entry name" value="An anticodon-binding domain of class I aminoacyl-tRNA synthetases"/>
    <property type="match status" value="1"/>
</dbReference>
<dbReference type="GO" id="GO:0005829">
    <property type="term" value="C:cytosol"/>
    <property type="evidence" value="ECO:0007669"/>
    <property type="project" value="TreeGrafter"/>
</dbReference>
<evidence type="ECO:0000259" key="9">
    <source>
        <dbReference type="Pfam" id="PF00749"/>
    </source>
</evidence>
<dbReference type="PANTHER" id="PTHR43311">
    <property type="entry name" value="GLUTAMATE--TRNA LIGASE"/>
    <property type="match status" value="1"/>
</dbReference>
<accession>A0A5M4AYN2</accession>
<evidence type="ECO:0000313" key="11">
    <source>
        <dbReference type="EMBL" id="GET33002.1"/>
    </source>
</evidence>
<comment type="subunit">
    <text evidence="8">Monomer.</text>
</comment>
<dbReference type="GO" id="GO:0000049">
    <property type="term" value="F:tRNA binding"/>
    <property type="evidence" value="ECO:0007669"/>
    <property type="project" value="InterPro"/>
</dbReference>
<dbReference type="InterPro" id="IPR049940">
    <property type="entry name" value="GluQ/Sye"/>
</dbReference>
<dbReference type="InterPro" id="IPR004527">
    <property type="entry name" value="Glu-tRNA-ligase_bac/mito"/>
</dbReference>
<organism evidence="11 12">
    <name type="scientific">Prolixibacter bellariivorans</name>
    <dbReference type="NCBI Taxonomy" id="314319"/>
    <lineage>
        <taxon>Bacteria</taxon>
        <taxon>Pseudomonadati</taxon>
        <taxon>Bacteroidota</taxon>
        <taxon>Bacteroidia</taxon>
        <taxon>Marinilabiliales</taxon>
        <taxon>Prolixibacteraceae</taxon>
        <taxon>Prolixibacter</taxon>
    </lineage>
</organism>
<comment type="caution">
    <text evidence="8">Lacks conserved residue(s) required for the propagation of feature annotation.</text>
</comment>
<keyword evidence="7 8" id="KW-0030">Aminoacyl-tRNA synthetase</keyword>
<dbReference type="FunFam" id="3.40.50.620:FF:000127">
    <property type="entry name" value="Glutamate--tRNA ligase"/>
    <property type="match status" value="1"/>
</dbReference>
<dbReference type="NCBIfam" id="TIGR00464">
    <property type="entry name" value="gltX_bact"/>
    <property type="match status" value="1"/>
</dbReference>
<keyword evidence="12" id="KW-1185">Reference proteome</keyword>
<dbReference type="InterPro" id="IPR020751">
    <property type="entry name" value="aa-tRNA-synth_I_codon-bd_sub2"/>
</dbReference>
<evidence type="ECO:0000256" key="5">
    <source>
        <dbReference type="ARBA" id="ARBA00022840"/>
    </source>
</evidence>
<dbReference type="EMBL" id="BLAX01000001">
    <property type="protein sequence ID" value="GET33002.1"/>
    <property type="molecule type" value="Genomic_DNA"/>
</dbReference>
<dbReference type="AlphaFoldDB" id="A0A5M4AYN2"/>
<feature type="binding site" evidence="8">
    <location>
        <position position="277"/>
    </location>
    <ligand>
        <name>ATP</name>
        <dbReference type="ChEBI" id="CHEBI:30616"/>
    </ligand>
</feature>
<dbReference type="Gene3D" id="3.40.50.620">
    <property type="entry name" value="HUPs"/>
    <property type="match status" value="1"/>
</dbReference>
<dbReference type="HAMAP" id="MF_00022">
    <property type="entry name" value="Glu_tRNA_synth_type1"/>
    <property type="match status" value="1"/>
</dbReference>
<proteinExistence type="inferred from homology"/>
<gene>
    <name evidence="8 11" type="primary">gltX</name>
    <name evidence="11" type="ORF">PbJCM13498_18650</name>
</gene>
<comment type="caution">
    <text evidence="11">The sequence shown here is derived from an EMBL/GenBank/DDBJ whole genome shotgun (WGS) entry which is preliminary data.</text>
</comment>